<proteinExistence type="predicted"/>
<evidence type="ECO:0000313" key="13">
    <source>
        <dbReference type="Proteomes" id="UP001153069"/>
    </source>
</evidence>
<evidence type="ECO:0000256" key="2">
    <source>
        <dbReference type="ARBA" id="ARBA00022723"/>
    </source>
</evidence>
<evidence type="ECO:0000256" key="9">
    <source>
        <dbReference type="SAM" id="MobiDB-lite"/>
    </source>
</evidence>
<feature type="compositionally biased region" description="Basic and acidic residues" evidence="9">
    <location>
        <begin position="435"/>
        <end position="476"/>
    </location>
</feature>
<feature type="compositionally biased region" description="Basic and acidic residues" evidence="9">
    <location>
        <begin position="353"/>
        <end position="364"/>
    </location>
</feature>
<dbReference type="Pfam" id="PF17780">
    <property type="entry name" value="OCRE"/>
    <property type="match status" value="1"/>
</dbReference>
<dbReference type="CDD" id="cd16074">
    <property type="entry name" value="OCRE"/>
    <property type="match status" value="1"/>
</dbReference>
<feature type="domain" description="RanBP2-type" evidence="11">
    <location>
        <begin position="166"/>
        <end position="196"/>
    </location>
</feature>
<dbReference type="Proteomes" id="UP001153069">
    <property type="component" value="Unassembled WGS sequence"/>
</dbReference>
<feature type="region of interest" description="Disordered" evidence="9">
    <location>
        <begin position="1"/>
        <end position="170"/>
    </location>
</feature>
<dbReference type="PANTHER" id="PTHR13948">
    <property type="entry name" value="RNA-BINDING PROTEIN"/>
    <property type="match status" value="1"/>
</dbReference>
<feature type="compositionally biased region" description="Basic and acidic residues" evidence="9">
    <location>
        <begin position="46"/>
        <end position="61"/>
    </location>
</feature>
<feature type="compositionally biased region" description="Polar residues" evidence="9">
    <location>
        <begin position="505"/>
        <end position="514"/>
    </location>
</feature>
<dbReference type="PROSITE" id="PS50174">
    <property type="entry name" value="G_PATCH"/>
    <property type="match status" value="1"/>
</dbReference>
<evidence type="ECO:0000256" key="8">
    <source>
        <dbReference type="PROSITE-ProRule" id="PRU00322"/>
    </source>
</evidence>
<evidence type="ECO:0000256" key="7">
    <source>
        <dbReference type="ARBA" id="ARBA00023242"/>
    </source>
</evidence>
<dbReference type="OrthoDB" id="439808at2759"/>
<keyword evidence="4 8" id="KW-0863">Zinc-finger</keyword>
<name>A0A9N8DRC2_9STRA</name>
<evidence type="ECO:0000256" key="3">
    <source>
        <dbReference type="ARBA" id="ARBA00022737"/>
    </source>
</evidence>
<keyword evidence="3" id="KW-0677">Repeat</keyword>
<gene>
    <name evidence="12" type="ORF">SEMRO_297_G110820.1</name>
</gene>
<feature type="compositionally biased region" description="Basic and acidic residues" evidence="9">
    <location>
        <begin position="202"/>
        <end position="213"/>
    </location>
</feature>
<keyword evidence="13" id="KW-1185">Reference proteome</keyword>
<feature type="compositionally biased region" description="Basic and acidic residues" evidence="9">
    <location>
        <begin position="1"/>
        <end position="24"/>
    </location>
</feature>
<dbReference type="EMBL" id="CAICTM010000296">
    <property type="protein sequence ID" value="CAB9507204.1"/>
    <property type="molecule type" value="Genomic_DNA"/>
</dbReference>
<dbReference type="PROSITE" id="PS01358">
    <property type="entry name" value="ZF_RANBP2_1"/>
    <property type="match status" value="1"/>
</dbReference>
<dbReference type="InterPro" id="IPR000467">
    <property type="entry name" value="G_patch_dom"/>
</dbReference>
<evidence type="ECO:0000256" key="5">
    <source>
        <dbReference type="ARBA" id="ARBA00022833"/>
    </source>
</evidence>
<dbReference type="InterPro" id="IPR041591">
    <property type="entry name" value="OCRE"/>
</dbReference>
<evidence type="ECO:0000256" key="6">
    <source>
        <dbReference type="ARBA" id="ARBA00022884"/>
    </source>
</evidence>
<dbReference type="GO" id="GO:0000398">
    <property type="term" value="P:mRNA splicing, via spliceosome"/>
    <property type="evidence" value="ECO:0007669"/>
    <property type="project" value="TreeGrafter"/>
</dbReference>
<evidence type="ECO:0000256" key="4">
    <source>
        <dbReference type="ARBA" id="ARBA00022771"/>
    </source>
</evidence>
<reference evidence="12" key="1">
    <citation type="submission" date="2020-06" db="EMBL/GenBank/DDBJ databases">
        <authorList>
            <consortium name="Plant Systems Biology data submission"/>
        </authorList>
    </citation>
    <scope>NUCLEOTIDE SEQUENCE</scope>
    <source>
        <strain evidence="12">D6</strain>
    </source>
</reference>
<keyword evidence="2" id="KW-0479">Metal-binding</keyword>
<evidence type="ECO:0000259" key="10">
    <source>
        <dbReference type="PROSITE" id="PS50174"/>
    </source>
</evidence>
<feature type="region of interest" description="Disordered" evidence="9">
    <location>
        <begin position="435"/>
        <end position="540"/>
    </location>
</feature>
<feature type="domain" description="G-patch" evidence="10">
    <location>
        <begin position="506"/>
        <end position="554"/>
    </location>
</feature>
<feature type="region of interest" description="Disordered" evidence="9">
    <location>
        <begin position="195"/>
        <end position="245"/>
    </location>
</feature>
<feature type="region of interest" description="Disordered" evidence="9">
    <location>
        <begin position="346"/>
        <end position="373"/>
    </location>
</feature>
<comment type="caution">
    <text evidence="12">The sequence shown here is derived from an EMBL/GenBank/DDBJ whole genome shotgun (WGS) entry which is preliminary data.</text>
</comment>
<dbReference type="PANTHER" id="PTHR13948:SF3">
    <property type="entry name" value="FI21118P1"/>
    <property type="match status" value="1"/>
</dbReference>
<sequence>MGPSRWDNRDRQDREPRYSNDEPSSRYSGGARSSRDSRGSPGSGDRSGRDEGGGRRSESGRNQRGYRSINGAQSKRHREYDRDGYDDDKDRDRRYRSNSMDDARSRDKYYESGGGGGVDDRRSKHDDDYYGRGSQRREEGRRDSGDGRYGPADARGSKRRSSNDRNDGADWKCRECSVWNYPDERQCARCGLKKWLPEDDDNSHGDRRRHSESSSESSMDEFGRKSKKKKKIEEEWPPNFQDHSEDFVLDSRSGMFYEKNSDFFYDPTSKLYYGNKKQAYFSYDAEKDKFVAVDESDKLPPSGSKGATDTTADQDHLMLVPQGANNKADPNKKMIAIKIKTVLASPKKKKKRLDTAKLDDEKKKMPAPGDNTAATIKVQKQHAASLERWSGRQDEMGKVRLNAVKGRPRFTKDGKPICWLCKRKFDDLGKLQKHEELSTMHKENLAKQEEQGKETKPKSDDSGRYIDRAQQRRDLYGPELAVPDAHPVDADTSMQVDDNEPPADSSENVGQQMLQKLGWKAGTMLGRGSDQQKEQQAALAQDWSRIESLAAKNKSQQPGRRSLR</sequence>
<dbReference type="GO" id="GO:0008270">
    <property type="term" value="F:zinc ion binding"/>
    <property type="evidence" value="ECO:0007669"/>
    <property type="project" value="UniProtKB-KW"/>
</dbReference>
<keyword evidence="5" id="KW-0862">Zinc</keyword>
<protein>
    <submittedName>
        <fullName evidence="12">RNA-binding protein 10</fullName>
    </submittedName>
</protein>
<organism evidence="12 13">
    <name type="scientific">Seminavis robusta</name>
    <dbReference type="NCBI Taxonomy" id="568900"/>
    <lineage>
        <taxon>Eukaryota</taxon>
        <taxon>Sar</taxon>
        <taxon>Stramenopiles</taxon>
        <taxon>Ochrophyta</taxon>
        <taxon>Bacillariophyta</taxon>
        <taxon>Bacillariophyceae</taxon>
        <taxon>Bacillariophycidae</taxon>
        <taxon>Naviculales</taxon>
        <taxon>Naviculaceae</taxon>
        <taxon>Seminavis</taxon>
    </lineage>
</organism>
<comment type="subcellular location">
    <subcellularLocation>
        <location evidence="1">Nucleus</location>
    </subcellularLocation>
</comment>
<keyword evidence="6" id="KW-0694">RNA-binding</keyword>
<dbReference type="GO" id="GO:0005634">
    <property type="term" value="C:nucleus"/>
    <property type="evidence" value="ECO:0007669"/>
    <property type="project" value="UniProtKB-SubCell"/>
</dbReference>
<keyword evidence="7" id="KW-0539">Nucleus</keyword>
<feature type="compositionally biased region" description="Basic and acidic residues" evidence="9">
    <location>
        <begin position="78"/>
        <end position="110"/>
    </location>
</feature>
<evidence type="ECO:0000259" key="11">
    <source>
        <dbReference type="PROSITE" id="PS50199"/>
    </source>
</evidence>
<evidence type="ECO:0000256" key="1">
    <source>
        <dbReference type="ARBA" id="ARBA00004123"/>
    </source>
</evidence>
<feature type="region of interest" description="Disordered" evidence="9">
    <location>
        <begin position="294"/>
        <end position="316"/>
    </location>
</feature>
<dbReference type="AlphaFoldDB" id="A0A9N8DRC2"/>
<dbReference type="PROSITE" id="PS50199">
    <property type="entry name" value="ZF_RANBP2_2"/>
    <property type="match status" value="1"/>
</dbReference>
<evidence type="ECO:0000313" key="12">
    <source>
        <dbReference type="EMBL" id="CAB9507204.1"/>
    </source>
</evidence>
<accession>A0A9N8DRC2</accession>
<dbReference type="InterPro" id="IPR001876">
    <property type="entry name" value="Znf_RanBP2"/>
</dbReference>
<dbReference type="GO" id="GO:0003723">
    <property type="term" value="F:RNA binding"/>
    <property type="evidence" value="ECO:0007669"/>
    <property type="project" value="UniProtKB-KW"/>
</dbReference>
<feature type="compositionally biased region" description="Basic and acidic residues" evidence="9">
    <location>
        <begin position="161"/>
        <end position="170"/>
    </location>
</feature>
<feature type="compositionally biased region" description="Basic and acidic residues" evidence="9">
    <location>
        <begin position="118"/>
        <end position="146"/>
    </location>
</feature>